<keyword evidence="2" id="KW-1185">Reference proteome</keyword>
<evidence type="ECO:0000313" key="1">
    <source>
        <dbReference type="EMBL" id="KGF71356.1"/>
    </source>
</evidence>
<sequence>MDNNLLFYRTISDILRLFVVPEVEGRVNNGSVKVEELPLELRAFRAIKRQLPDGSIQPIVEINNDINLTLQVKVNQAVQAGEAVTLDKIYPEECFIVPPLYDGQPAAYFLCQTFLLDYFIFFDCRANQLGLSEEEIEELKKATLNYPILKYVEDKEFIDVVNPHEKLQVFINSNWLPAPGYYRHAALYIHQNKTIDYHSFLEVVNQAYSDDFWRKRIAFWQKTRFFEHRIQYIERAIKAHLEKDYIAFFTLVRRSSNSE</sequence>
<dbReference type="RefSeq" id="WP_036537076.1">
    <property type="nucleotide sequence ID" value="NZ_JJML01000094.1"/>
</dbReference>
<organism evidence="1 2">
    <name type="scientific">Neosynechococcus sphagnicola sy1</name>
    <dbReference type="NCBI Taxonomy" id="1497020"/>
    <lineage>
        <taxon>Bacteria</taxon>
        <taxon>Bacillati</taxon>
        <taxon>Cyanobacteriota</taxon>
        <taxon>Cyanophyceae</taxon>
        <taxon>Neosynechococcales</taxon>
        <taxon>Neosynechococcaceae</taxon>
        <taxon>Neosynechococcus</taxon>
    </lineage>
</organism>
<evidence type="ECO:0000313" key="2">
    <source>
        <dbReference type="Proteomes" id="UP000030170"/>
    </source>
</evidence>
<proteinExistence type="predicted"/>
<accession>A0A098TH43</accession>
<dbReference type="OrthoDB" id="169607at1117"/>
<name>A0A098TH43_9CYAN</name>
<reference evidence="1 2" key="1">
    <citation type="journal article" date="2014" name="Mol. Ecol.">
        <title>Evolution of Synechococcus.</title>
        <authorList>
            <person name="Dvorak P."/>
            <person name="Casamatta D."/>
            <person name="Hasler P."/>
            <person name="Poulickova A."/>
            <person name="Ondrej V."/>
            <person name="Sanges R."/>
        </authorList>
    </citation>
    <scope>NUCLEOTIDE SEQUENCE [LARGE SCALE GENOMIC DNA]</scope>
    <source>
        <strain evidence="1 2">CAUP A 1101</strain>
    </source>
</reference>
<dbReference type="EMBL" id="JJML01000094">
    <property type="protein sequence ID" value="KGF71356.1"/>
    <property type="molecule type" value="Genomic_DNA"/>
</dbReference>
<protein>
    <submittedName>
        <fullName evidence="1">Uncharacterized protein</fullName>
    </submittedName>
</protein>
<dbReference type="AlphaFoldDB" id="A0A098TH43"/>
<comment type="caution">
    <text evidence="1">The sequence shown here is derived from an EMBL/GenBank/DDBJ whole genome shotgun (WGS) entry which is preliminary data.</text>
</comment>
<gene>
    <name evidence="1" type="ORF">DO97_00875</name>
</gene>
<dbReference type="Proteomes" id="UP000030170">
    <property type="component" value="Unassembled WGS sequence"/>
</dbReference>